<dbReference type="Proteomes" id="UP000465778">
    <property type="component" value="Unassembled WGS sequence"/>
</dbReference>
<gene>
    <name evidence="1" type="ORF">KIS1582_1282</name>
</gene>
<proteinExistence type="predicted"/>
<comment type="caution">
    <text evidence="1">The sequence shown here is derived from an EMBL/GenBank/DDBJ whole genome shotgun (WGS) entry which is preliminary data.</text>
</comment>
<name>A0A800MZ16_CYTFI</name>
<protein>
    <submittedName>
        <fullName evidence="1">Uncharacterized protein</fullName>
    </submittedName>
</protein>
<evidence type="ECO:0000313" key="2">
    <source>
        <dbReference type="Proteomes" id="UP000465778"/>
    </source>
</evidence>
<dbReference type="AlphaFoldDB" id="A0A800MZ16"/>
<organism evidence="1 2">
    <name type="scientific">Cytobacillus firmus</name>
    <name type="common">Bacillus firmus</name>
    <dbReference type="NCBI Taxonomy" id="1399"/>
    <lineage>
        <taxon>Bacteria</taxon>
        <taxon>Bacillati</taxon>
        <taxon>Bacillota</taxon>
        <taxon>Bacilli</taxon>
        <taxon>Bacillales</taxon>
        <taxon>Bacillaceae</taxon>
        <taxon>Cytobacillus</taxon>
    </lineage>
</organism>
<reference evidence="1 2" key="1">
    <citation type="journal article" date="2020" name="G3 (Bethesda)">
        <title>Whole Genome Sequencing and Comparative Genomics of Two Nematicidal Bacillus Strains Reveals a Wide Range of Possible Virulence Factors.</title>
        <authorList>
            <person name="Susic N."/>
            <person name="Janezic S."/>
            <person name="Rupnik M."/>
            <person name="Geric Stare B."/>
        </authorList>
    </citation>
    <scope>NUCLEOTIDE SEQUENCE [LARGE SCALE GENOMIC DNA]</scope>
    <source>
        <strain evidence="1 2">I-1582</strain>
    </source>
</reference>
<evidence type="ECO:0000313" key="1">
    <source>
        <dbReference type="EMBL" id="KAF0824895.1"/>
    </source>
</evidence>
<sequence length="52" mass="6342">MVIYRLKVSIFQKVKSILEKIRKRRQAIFSQNDKIYKKGGEFNGHHYLKFKK</sequence>
<accession>A0A800MZ16</accession>
<dbReference type="EMBL" id="VDEM01000009">
    <property type="protein sequence ID" value="KAF0824895.1"/>
    <property type="molecule type" value="Genomic_DNA"/>
</dbReference>